<dbReference type="RefSeq" id="WP_310798555.1">
    <property type="nucleotide sequence ID" value="NZ_CP123872.1"/>
</dbReference>
<dbReference type="GO" id="GO:0016020">
    <property type="term" value="C:membrane"/>
    <property type="evidence" value="ECO:0007669"/>
    <property type="project" value="TreeGrafter"/>
</dbReference>
<dbReference type="InterPro" id="IPR002509">
    <property type="entry name" value="NODB_dom"/>
</dbReference>
<comment type="function">
    <text evidence="1">Is involved in generating a small heat-stable compound (Nod), an acylated oligomer of N-acetylglucosamine, that stimulates mitosis in various plant protoplasts.</text>
</comment>
<protein>
    <recommendedName>
        <fullName evidence="3">Chitooligosaccharide deacetylase</fullName>
    </recommendedName>
    <alternativeName>
        <fullName evidence="6">Nodulation protein B</fullName>
    </alternativeName>
</protein>
<reference evidence="8" key="1">
    <citation type="submission" date="2023-04" db="EMBL/GenBank/DDBJ databases">
        <title>Complete genome sequence of Temperatibacter marinus.</title>
        <authorList>
            <person name="Rong J.-C."/>
            <person name="Yi M.-L."/>
            <person name="Zhao Q."/>
        </authorList>
    </citation>
    <scope>NUCLEOTIDE SEQUENCE</scope>
    <source>
        <strain evidence="8">NBRC 110045</strain>
    </source>
</reference>
<keyword evidence="4" id="KW-0479">Metal-binding</keyword>
<dbReference type="InterPro" id="IPR050248">
    <property type="entry name" value="Polysacc_deacetylase_ArnD"/>
</dbReference>
<dbReference type="Proteomes" id="UP001268683">
    <property type="component" value="Chromosome"/>
</dbReference>
<dbReference type="PANTHER" id="PTHR10587:SF133">
    <property type="entry name" value="CHITIN DEACETYLASE 1-RELATED"/>
    <property type="match status" value="1"/>
</dbReference>
<evidence type="ECO:0000259" key="7">
    <source>
        <dbReference type="PROSITE" id="PS51677"/>
    </source>
</evidence>
<feature type="domain" description="NodB homology" evidence="7">
    <location>
        <begin position="25"/>
        <end position="248"/>
    </location>
</feature>
<dbReference type="SUPFAM" id="SSF88713">
    <property type="entry name" value="Glycoside hydrolase/deacetylase"/>
    <property type="match status" value="1"/>
</dbReference>
<evidence type="ECO:0000256" key="1">
    <source>
        <dbReference type="ARBA" id="ARBA00003236"/>
    </source>
</evidence>
<evidence type="ECO:0000256" key="2">
    <source>
        <dbReference type="ARBA" id="ARBA00010973"/>
    </source>
</evidence>
<evidence type="ECO:0000256" key="3">
    <source>
        <dbReference type="ARBA" id="ARBA00020071"/>
    </source>
</evidence>
<organism evidence="8 9">
    <name type="scientific">Temperatibacter marinus</name>
    <dbReference type="NCBI Taxonomy" id="1456591"/>
    <lineage>
        <taxon>Bacteria</taxon>
        <taxon>Pseudomonadati</taxon>
        <taxon>Pseudomonadota</taxon>
        <taxon>Alphaproteobacteria</taxon>
        <taxon>Kordiimonadales</taxon>
        <taxon>Temperatibacteraceae</taxon>
        <taxon>Temperatibacter</taxon>
    </lineage>
</organism>
<dbReference type="Pfam" id="PF01522">
    <property type="entry name" value="Polysacc_deac_1"/>
    <property type="match status" value="1"/>
</dbReference>
<accession>A0AA52EC76</accession>
<dbReference type="PROSITE" id="PS51677">
    <property type="entry name" value="NODB"/>
    <property type="match status" value="1"/>
</dbReference>
<gene>
    <name evidence="8" type="ORF">QGN29_14290</name>
</gene>
<sequence>MRLTLITILLLLISESVYSDDVRQKRIVLSYDDAPMSGTRYYSGEARTAQLISSLREAKAGPVLFFVNTKGIEKLDKGMARLKSYAKSGHLLANHTHSHLYAHKASVSDFLEDIDKAEAHLSTLPNNRPWVRFPYLDEGRFPEKIAQLARGLASRGLSNGYVTVDTYDWYLNDLFQKALRDGKPINHDILRDLYVRLSLEAAEHYDKISLSTLGHSPIHVLLLHENDLAALYAKDLVLALRRAGWQIMHPDEAYKNPLPAPTTLHTSQGRLAALAIDKGMAPKKTAHWSIIQTAIDNEIETLGAFKK</sequence>
<dbReference type="AlphaFoldDB" id="A0AA52EC76"/>
<dbReference type="Gene3D" id="3.20.20.370">
    <property type="entry name" value="Glycoside hydrolase/deacetylase"/>
    <property type="match status" value="1"/>
</dbReference>
<evidence type="ECO:0000256" key="5">
    <source>
        <dbReference type="ARBA" id="ARBA00022801"/>
    </source>
</evidence>
<dbReference type="PANTHER" id="PTHR10587">
    <property type="entry name" value="GLYCOSYL TRANSFERASE-RELATED"/>
    <property type="match status" value="1"/>
</dbReference>
<dbReference type="GO" id="GO:0005975">
    <property type="term" value="P:carbohydrate metabolic process"/>
    <property type="evidence" value="ECO:0007669"/>
    <property type="project" value="InterPro"/>
</dbReference>
<evidence type="ECO:0000313" key="9">
    <source>
        <dbReference type="Proteomes" id="UP001268683"/>
    </source>
</evidence>
<dbReference type="InterPro" id="IPR011330">
    <property type="entry name" value="Glyco_hydro/deAcase_b/a-brl"/>
</dbReference>
<dbReference type="KEGG" id="tmk:QGN29_14290"/>
<evidence type="ECO:0000256" key="6">
    <source>
        <dbReference type="ARBA" id="ARBA00032976"/>
    </source>
</evidence>
<dbReference type="EMBL" id="CP123872">
    <property type="protein sequence ID" value="WND02717.1"/>
    <property type="molecule type" value="Genomic_DNA"/>
</dbReference>
<proteinExistence type="inferred from homology"/>
<dbReference type="GO" id="GO:0016810">
    <property type="term" value="F:hydrolase activity, acting on carbon-nitrogen (but not peptide) bonds"/>
    <property type="evidence" value="ECO:0007669"/>
    <property type="project" value="InterPro"/>
</dbReference>
<name>A0AA52EC76_9PROT</name>
<evidence type="ECO:0000256" key="4">
    <source>
        <dbReference type="ARBA" id="ARBA00022723"/>
    </source>
</evidence>
<keyword evidence="5" id="KW-0378">Hydrolase</keyword>
<comment type="similarity">
    <text evidence="2">Belongs to the polysaccharide deacetylase family.</text>
</comment>
<keyword evidence="9" id="KW-1185">Reference proteome</keyword>
<evidence type="ECO:0000313" key="8">
    <source>
        <dbReference type="EMBL" id="WND02717.1"/>
    </source>
</evidence>
<dbReference type="GO" id="GO:0046872">
    <property type="term" value="F:metal ion binding"/>
    <property type="evidence" value="ECO:0007669"/>
    <property type="project" value="UniProtKB-KW"/>
</dbReference>